<dbReference type="EMBL" id="SJTH01000010">
    <property type="protein sequence ID" value="TCJ04173.1"/>
    <property type="molecule type" value="Genomic_DNA"/>
</dbReference>
<keyword evidence="5 6" id="KW-0472">Membrane</keyword>
<comment type="caution">
    <text evidence="9">The sequence shown here is derived from an EMBL/GenBank/DDBJ whole genome shotgun (WGS) entry which is preliminary data.</text>
</comment>
<name>A0A4R1AVF1_9BACI</name>
<evidence type="ECO:0000313" key="9">
    <source>
        <dbReference type="EMBL" id="TCJ04173.1"/>
    </source>
</evidence>
<evidence type="ECO:0000256" key="3">
    <source>
        <dbReference type="ARBA" id="ARBA00022692"/>
    </source>
</evidence>
<feature type="transmembrane region" description="Helical" evidence="6">
    <location>
        <begin position="139"/>
        <end position="163"/>
    </location>
</feature>
<comment type="similarity">
    <text evidence="7">Belongs to the binding-protein-dependent transport system permease family. CysTW subfamily.</text>
</comment>
<dbReference type="OrthoDB" id="9785113at2"/>
<dbReference type="InterPro" id="IPR035906">
    <property type="entry name" value="MetI-like_sf"/>
</dbReference>
<keyword evidence="7" id="KW-1003">Cell membrane</keyword>
<feature type="transmembrane region" description="Helical" evidence="6">
    <location>
        <begin position="38"/>
        <end position="63"/>
    </location>
</feature>
<dbReference type="AlphaFoldDB" id="A0A4R1AVF1"/>
<dbReference type="InterPro" id="IPR011864">
    <property type="entry name" value="Phosphate_PstC"/>
</dbReference>
<dbReference type="InterPro" id="IPR000515">
    <property type="entry name" value="MetI-like"/>
</dbReference>
<dbReference type="GO" id="GO:0005886">
    <property type="term" value="C:plasma membrane"/>
    <property type="evidence" value="ECO:0007669"/>
    <property type="project" value="UniProtKB-SubCell"/>
</dbReference>
<evidence type="ECO:0000256" key="5">
    <source>
        <dbReference type="ARBA" id="ARBA00023136"/>
    </source>
</evidence>
<keyword evidence="7" id="KW-0592">Phosphate transport</keyword>
<dbReference type="PROSITE" id="PS50928">
    <property type="entry name" value="ABC_TM1"/>
    <property type="match status" value="1"/>
</dbReference>
<proteinExistence type="inferred from homology"/>
<evidence type="ECO:0000256" key="6">
    <source>
        <dbReference type="RuleBase" id="RU363032"/>
    </source>
</evidence>
<comment type="subcellular location">
    <subcellularLocation>
        <location evidence="6">Cell membrane</location>
        <topology evidence="6">Multi-pass membrane protein</topology>
    </subcellularLocation>
    <subcellularLocation>
        <location evidence="1">Membrane</location>
        <topology evidence="1">Multi-pass membrane protein</topology>
    </subcellularLocation>
</comment>
<dbReference type="CDD" id="cd06261">
    <property type="entry name" value="TM_PBP2"/>
    <property type="match status" value="1"/>
</dbReference>
<evidence type="ECO:0000313" key="10">
    <source>
        <dbReference type="Proteomes" id="UP000293846"/>
    </source>
</evidence>
<gene>
    <name evidence="9" type="primary">pstC</name>
    <name evidence="9" type="ORF">E0Y62_10460</name>
</gene>
<feature type="transmembrane region" description="Helical" evidence="6">
    <location>
        <begin position="175"/>
        <end position="198"/>
    </location>
</feature>
<sequence>MKGVFILALQKTTNSFSVQELIQKKKEKKSSNLQVERIIPFLLLVTAIVSVLTTLGIVLTLFAETITFFTKVPIQEFLTAQKWYPFSETQGSFGILPLVAGTLKVSIIAAFVAVPIGLASAIFLSEYASDRTRRIIKPILEVLAGIPTIVYGFFALTFVTPLLREMIPSLEIFNALSPGIVIGIMITPMIASLSEDAMSSVPNSMREGALALGSTKFEVAIKVVLPAAISGIIASIVLAISRAIGETMIVAVAGGSTPNLSWDVTSSIQTMTAYIVQVSQGDAGYGTTIYYSIYAVGFTLFLFTLGMNLLAQFISRRFREEY</sequence>
<dbReference type="Pfam" id="PF00528">
    <property type="entry name" value="BPD_transp_1"/>
    <property type="match status" value="1"/>
</dbReference>
<dbReference type="GO" id="GO:0006817">
    <property type="term" value="P:phosphate ion transport"/>
    <property type="evidence" value="ECO:0007669"/>
    <property type="project" value="UniProtKB-KW"/>
</dbReference>
<dbReference type="SUPFAM" id="SSF161098">
    <property type="entry name" value="MetI-like"/>
    <property type="match status" value="1"/>
</dbReference>
<feature type="transmembrane region" description="Helical" evidence="6">
    <location>
        <begin position="105"/>
        <end position="127"/>
    </location>
</feature>
<protein>
    <recommendedName>
        <fullName evidence="7">Phosphate transport system permease protein</fullName>
    </recommendedName>
</protein>
<accession>A0A4R1AVF1</accession>
<comment type="function">
    <text evidence="7">Part of the binding-protein-dependent transport system for phosphate; probably responsible for the translocation of the substrate across the membrane.</text>
</comment>
<feature type="transmembrane region" description="Helical" evidence="6">
    <location>
        <begin position="289"/>
        <end position="311"/>
    </location>
</feature>
<dbReference type="GO" id="GO:0005315">
    <property type="term" value="F:phosphate transmembrane transporter activity"/>
    <property type="evidence" value="ECO:0007669"/>
    <property type="project" value="InterPro"/>
</dbReference>
<keyword evidence="3 6" id="KW-0812">Transmembrane</keyword>
<dbReference type="STRING" id="1742358.GCA_001439605_00940"/>
<feature type="transmembrane region" description="Helical" evidence="6">
    <location>
        <begin position="219"/>
        <end position="240"/>
    </location>
</feature>
<evidence type="ECO:0000256" key="1">
    <source>
        <dbReference type="ARBA" id="ARBA00004141"/>
    </source>
</evidence>
<dbReference type="PANTHER" id="PTHR42727:SF1">
    <property type="entry name" value="PHOSPHATE TRANSPORT SYSTEM PERMEASE"/>
    <property type="match status" value="1"/>
</dbReference>
<feature type="domain" description="ABC transmembrane type-1" evidence="8">
    <location>
        <begin position="99"/>
        <end position="311"/>
    </location>
</feature>
<keyword evidence="4 6" id="KW-1133">Transmembrane helix</keyword>
<evidence type="ECO:0000256" key="2">
    <source>
        <dbReference type="ARBA" id="ARBA00022448"/>
    </source>
</evidence>
<evidence type="ECO:0000259" key="8">
    <source>
        <dbReference type="PROSITE" id="PS50928"/>
    </source>
</evidence>
<keyword evidence="2 6" id="KW-0813">Transport</keyword>
<organism evidence="9 10">
    <name type="scientific">Cytobacillus praedii</name>
    <dbReference type="NCBI Taxonomy" id="1742358"/>
    <lineage>
        <taxon>Bacteria</taxon>
        <taxon>Bacillati</taxon>
        <taxon>Bacillota</taxon>
        <taxon>Bacilli</taxon>
        <taxon>Bacillales</taxon>
        <taxon>Bacillaceae</taxon>
        <taxon>Cytobacillus</taxon>
    </lineage>
</organism>
<dbReference type="Proteomes" id="UP000293846">
    <property type="component" value="Unassembled WGS sequence"/>
</dbReference>
<dbReference type="NCBIfam" id="TIGR02138">
    <property type="entry name" value="phosphate_pstC"/>
    <property type="match status" value="1"/>
</dbReference>
<dbReference type="Gene3D" id="1.10.3720.10">
    <property type="entry name" value="MetI-like"/>
    <property type="match status" value="1"/>
</dbReference>
<reference evidence="9 10" key="1">
    <citation type="submission" date="2019-03" db="EMBL/GenBank/DDBJ databases">
        <authorList>
            <person name="Jensen L."/>
            <person name="Storgaard J."/>
            <person name="Sulaj E."/>
            <person name="Schramm A."/>
            <person name="Marshall I.P.G."/>
        </authorList>
    </citation>
    <scope>NUCLEOTIDE SEQUENCE [LARGE SCALE GENOMIC DNA]</scope>
    <source>
        <strain evidence="9 10">2017H2G3</strain>
    </source>
</reference>
<keyword evidence="10" id="KW-1185">Reference proteome</keyword>
<evidence type="ECO:0000256" key="4">
    <source>
        <dbReference type="ARBA" id="ARBA00022989"/>
    </source>
</evidence>
<dbReference type="PANTHER" id="PTHR42727">
    <property type="entry name" value="PHOSPHATE TRANSPORT SYSTEM PERMEASE PROTEIN"/>
    <property type="match status" value="1"/>
</dbReference>
<evidence type="ECO:0000256" key="7">
    <source>
        <dbReference type="RuleBase" id="RU363054"/>
    </source>
</evidence>